<keyword evidence="2" id="KW-0472">Membrane</keyword>
<proteinExistence type="predicted"/>
<evidence type="ECO:0000313" key="4">
    <source>
        <dbReference type="EMBL" id="PXF45069.1"/>
    </source>
</evidence>
<feature type="domain" description="Protein OrfX2/OrfX3/P47" evidence="3">
    <location>
        <begin position="12"/>
        <end position="467"/>
    </location>
</feature>
<evidence type="ECO:0000256" key="1">
    <source>
        <dbReference type="ARBA" id="ARBA00023026"/>
    </source>
</evidence>
<dbReference type="Proteomes" id="UP000247409">
    <property type="component" value="Unassembled WGS sequence"/>
</dbReference>
<keyword evidence="2" id="KW-1133">Transmembrane helix</keyword>
<evidence type="ECO:0000256" key="2">
    <source>
        <dbReference type="SAM" id="Phobius"/>
    </source>
</evidence>
<dbReference type="Pfam" id="PF06597">
    <property type="entry name" value="Clostridium_P47"/>
    <property type="match status" value="1"/>
</dbReference>
<evidence type="ECO:0000259" key="3">
    <source>
        <dbReference type="Pfam" id="PF06597"/>
    </source>
</evidence>
<feature type="transmembrane region" description="Helical" evidence="2">
    <location>
        <begin position="376"/>
        <end position="395"/>
    </location>
</feature>
<keyword evidence="1" id="KW-0843">Virulence</keyword>
<dbReference type="EMBL" id="NBIV01000071">
    <property type="protein sequence ID" value="PXF45069.1"/>
    <property type="molecule type" value="Genomic_DNA"/>
</dbReference>
<dbReference type="AlphaFoldDB" id="A0A2V3ISJ5"/>
<dbReference type="OrthoDB" id="5236927at2759"/>
<comment type="caution">
    <text evidence="4">The sequence shown here is derived from an EMBL/GenBank/DDBJ whole genome shotgun (WGS) entry which is preliminary data.</text>
</comment>
<feature type="transmembrane region" description="Helical" evidence="2">
    <location>
        <begin position="401"/>
        <end position="422"/>
    </location>
</feature>
<keyword evidence="5" id="KW-1185">Reference proteome</keyword>
<gene>
    <name evidence="4" type="ORF">BWQ96_05171</name>
</gene>
<reference evidence="4 5" key="1">
    <citation type="journal article" date="2018" name="Mol. Biol. Evol.">
        <title>Analysis of the draft genome of the red seaweed Gracilariopsis chorda provides insights into genome size evolution in Rhodophyta.</title>
        <authorList>
            <person name="Lee J."/>
            <person name="Yang E.C."/>
            <person name="Graf L."/>
            <person name="Yang J.H."/>
            <person name="Qiu H."/>
            <person name="Zel Zion U."/>
            <person name="Chan C.X."/>
            <person name="Stephens T.G."/>
            <person name="Weber A.P.M."/>
            <person name="Boo G.H."/>
            <person name="Boo S.M."/>
            <person name="Kim K.M."/>
            <person name="Shin Y."/>
            <person name="Jung M."/>
            <person name="Lee S.J."/>
            <person name="Yim H.S."/>
            <person name="Lee J.H."/>
            <person name="Bhattacharya D."/>
            <person name="Yoon H.S."/>
        </authorList>
    </citation>
    <scope>NUCLEOTIDE SEQUENCE [LARGE SCALE GENOMIC DNA]</scope>
    <source>
        <strain evidence="4 5">SKKU-2015</strain>
        <tissue evidence="4">Whole body</tissue>
    </source>
</reference>
<organism evidence="4 5">
    <name type="scientific">Gracilariopsis chorda</name>
    <dbReference type="NCBI Taxonomy" id="448386"/>
    <lineage>
        <taxon>Eukaryota</taxon>
        <taxon>Rhodophyta</taxon>
        <taxon>Florideophyceae</taxon>
        <taxon>Rhodymeniophycidae</taxon>
        <taxon>Gracilariales</taxon>
        <taxon>Gracilariaceae</taxon>
        <taxon>Gracilariopsis</taxon>
    </lineage>
</organism>
<protein>
    <recommendedName>
        <fullName evidence="3">Protein OrfX2/OrfX3/P47 domain-containing protein</fullName>
    </recommendedName>
</protein>
<evidence type="ECO:0000313" key="5">
    <source>
        <dbReference type="Proteomes" id="UP000247409"/>
    </source>
</evidence>
<sequence length="470" mass="50120">MTSHTTAQIAETDGWDTVFAVHISDVNAAIAGAQSYPTSFQLSDDADGYAISGSFDAWKIVPGGSGDLVLLAIPFFNCSIIEPGQKHEHVKGTANVMVRLNFIDEELDISLSAKNKLLQTKSKPSEPGEKLASISTVVYEGKQPTFVGGAALRGLLEKWLNENLEDFDHVFATVNINRTASSGDFQWMQPTLVTYAYSDLGTKNDGALGVLCMTEGRSRTGLAQQLSSVTIPSGERAGFLVSKNRLISKLLLPHMPKVFPGSKQSDYRLSETGDSIVMASQDVTFTVKSSPKDGSSPKAYSAKILDLQMTVEGAELQLSVTTETEISPGIHAYCQTQSFMGIRLVNKSDGTQTLGYYDSRPSVKNKWTKQDPAFKITEEILTVVAILLALVAVVVTDGAAIAAASLVISLAAGLTAATAYTIEQTGKDDGPSIGEMVLNCTAAIKWANSKTFKLGDAQLSGSLQLGGKLT</sequence>
<dbReference type="InterPro" id="IPR010567">
    <property type="entry name" value="OrfX2/OrfX3/P47"/>
</dbReference>
<keyword evidence="2" id="KW-0812">Transmembrane</keyword>
<accession>A0A2V3ISJ5</accession>
<name>A0A2V3ISJ5_9FLOR</name>